<gene>
    <name evidence="2" type="ORF">SAMN05192529_102150</name>
</gene>
<evidence type="ECO:0000313" key="2">
    <source>
        <dbReference type="EMBL" id="SDZ82338.1"/>
    </source>
</evidence>
<accession>A0A1H3W7T5</accession>
<feature type="transmembrane region" description="Helical" evidence="1">
    <location>
        <begin position="35"/>
        <end position="56"/>
    </location>
</feature>
<dbReference type="AlphaFoldDB" id="A0A1H3W7T5"/>
<sequence>MKKSSLMKVLAYILVVVGGFTMGHISRGLSISDCILGCISFLLAFIGGVILVASLVEKHFFED</sequence>
<organism evidence="2 3">
    <name type="scientific">Arachidicoccus rhizosphaerae</name>
    <dbReference type="NCBI Taxonomy" id="551991"/>
    <lineage>
        <taxon>Bacteria</taxon>
        <taxon>Pseudomonadati</taxon>
        <taxon>Bacteroidota</taxon>
        <taxon>Chitinophagia</taxon>
        <taxon>Chitinophagales</taxon>
        <taxon>Chitinophagaceae</taxon>
        <taxon>Arachidicoccus</taxon>
    </lineage>
</organism>
<evidence type="ECO:0000256" key="1">
    <source>
        <dbReference type="SAM" id="Phobius"/>
    </source>
</evidence>
<keyword evidence="3" id="KW-1185">Reference proteome</keyword>
<keyword evidence="1" id="KW-1133">Transmembrane helix</keyword>
<dbReference type="Proteomes" id="UP000199041">
    <property type="component" value="Unassembled WGS sequence"/>
</dbReference>
<keyword evidence="1" id="KW-0812">Transmembrane</keyword>
<dbReference type="EMBL" id="FNQY01000002">
    <property type="protein sequence ID" value="SDZ82338.1"/>
    <property type="molecule type" value="Genomic_DNA"/>
</dbReference>
<protein>
    <submittedName>
        <fullName evidence="2">Uncharacterized protein</fullName>
    </submittedName>
</protein>
<feature type="transmembrane region" description="Helical" evidence="1">
    <location>
        <begin position="6"/>
        <end position="23"/>
    </location>
</feature>
<keyword evidence="1" id="KW-0472">Membrane</keyword>
<proteinExistence type="predicted"/>
<dbReference type="STRING" id="551991.SAMN05192529_102150"/>
<evidence type="ECO:0000313" key="3">
    <source>
        <dbReference type="Proteomes" id="UP000199041"/>
    </source>
</evidence>
<name>A0A1H3W7T5_9BACT</name>
<reference evidence="2 3" key="1">
    <citation type="submission" date="2016-10" db="EMBL/GenBank/DDBJ databases">
        <authorList>
            <person name="de Groot N.N."/>
        </authorList>
    </citation>
    <scope>NUCLEOTIDE SEQUENCE [LARGE SCALE GENOMIC DNA]</scope>
    <source>
        <strain evidence="2 3">Vu-144</strain>
    </source>
</reference>